<comment type="subcellular location">
    <subcellularLocation>
        <location evidence="1">Membrane</location>
        <topology evidence="1">Multi-pass membrane protein</topology>
    </subcellularLocation>
</comment>
<evidence type="ECO:0000313" key="7">
    <source>
        <dbReference type="EnsemblMetazoa" id="CapteP135381"/>
    </source>
</evidence>
<keyword evidence="8" id="KW-1185">Reference proteome</keyword>
<evidence type="ECO:0000256" key="1">
    <source>
        <dbReference type="ARBA" id="ARBA00004141"/>
    </source>
</evidence>
<evidence type="ECO:0000256" key="2">
    <source>
        <dbReference type="ARBA" id="ARBA00022692"/>
    </source>
</evidence>
<reference evidence="8" key="1">
    <citation type="submission" date="2012-12" db="EMBL/GenBank/DDBJ databases">
        <authorList>
            <person name="Hellsten U."/>
            <person name="Grimwood J."/>
            <person name="Chapman J.A."/>
            <person name="Shapiro H."/>
            <person name="Aerts A."/>
            <person name="Otillar R.P."/>
            <person name="Terry A.Y."/>
            <person name="Boore J.L."/>
            <person name="Simakov O."/>
            <person name="Marletaz F."/>
            <person name="Cho S.-J."/>
            <person name="Edsinger-Gonzales E."/>
            <person name="Havlak P."/>
            <person name="Kuo D.-H."/>
            <person name="Larsson T."/>
            <person name="Lv J."/>
            <person name="Arendt D."/>
            <person name="Savage R."/>
            <person name="Osoegawa K."/>
            <person name="de Jong P."/>
            <person name="Lindberg D.R."/>
            <person name="Seaver E.C."/>
            <person name="Weisblat D.A."/>
            <person name="Putnam N.H."/>
            <person name="Grigoriev I.V."/>
            <person name="Rokhsar D.S."/>
        </authorList>
    </citation>
    <scope>NUCLEOTIDE SEQUENCE</scope>
    <source>
        <strain evidence="8">I ESC-2004</strain>
    </source>
</reference>
<dbReference type="AlphaFoldDB" id="R7UUP2"/>
<dbReference type="InterPro" id="IPR036259">
    <property type="entry name" value="MFS_trans_sf"/>
</dbReference>
<keyword evidence="3 5" id="KW-1133">Transmembrane helix</keyword>
<feature type="transmembrane region" description="Helical" evidence="5">
    <location>
        <begin position="272"/>
        <end position="291"/>
    </location>
</feature>
<keyword evidence="2 5" id="KW-0812">Transmembrane</keyword>
<gene>
    <name evidence="6" type="ORF">CAPTEDRAFT_135381</name>
</gene>
<dbReference type="GO" id="GO:0016020">
    <property type="term" value="C:membrane"/>
    <property type="evidence" value="ECO:0007669"/>
    <property type="project" value="UniProtKB-SubCell"/>
</dbReference>
<dbReference type="InterPro" id="IPR011701">
    <property type="entry name" value="MFS"/>
</dbReference>
<proteinExistence type="predicted"/>
<organism evidence="6">
    <name type="scientific">Capitella teleta</name>
    <name type="common">Polychaete worm</name>
    <dbReference type="NCBI Taxonomy" id="283909"/>
    <lineage>
        <taxon>Eukaryota</taxon>
        <taxon>Metazoa</taxon>
        <taxon>Spiralia</taxon>
        <taxon>Lophotrochozoa</taxon>
        <taxon>Annelida</taxon>
        <taxon>Polychaeta</taxon>
        <taxon>Sedentaria</taxon>
        <taxon>Scolecida</taxon>
        <taxon>Capitellidae</taxon>
        <taxon>Capitella</taxon>
    </lineage>
</organism>
<dbReference type="OrthoDB" id="3026777at2759"/>
<dbReference type="Proteomes" id="UP000014760">
    <property type="component" value="Unassembled WGS sequence"/>
</dbReference>
<feature type="transmembrane region" description="Helical" evidence="5">
    <location>
        <begin position="53"/>
        <end position="73"/>
    </location>
</feature>
<evidence type="ECO:0008006" key="9">
    <source>
        <dbReference type="Google" id="ProtNLM"/>
    </source>
</evidence>
<feature type="transmembrane region" description="Helical" evidence="5">
    <location>
        <begin position="79"/>
        <end position="105"/>
    </location>
</feature>
<feature type="transmembrane region" description="Helical" evidence="5">
    <location>
        <begin position="117"/>
        <end position="139"/>
    </location>
</feature>
<feature type="transmembrane region" description="Helical" evidence="5">
    <location>
        <begin position="204"/>
        <end position="227"/>
    </location>
</feature>
<dbReference type="PANTHER" id="PTHR23507:SF1">
    <property type="entry name" value="FI18259P1-RELATED"/>
    <property type="match status" value="1"/>
</dbReference>
<protein>
    <recommendedName>
        <fullName evidence="9">Major facilitator superfamily (MFS) profile domain-containing protein</fullName>
    </recommendedName>
</protein>
<feature type="transmembrane region" description="Helical" evidence="5">
    <location>
        <begin position="239"/>
        <end position="260"/>
    </location>
</feature>
<dbReference type="Gene3D" id="1.20.1250.20">
    <property type="entry name" value="MFS general substrate transporter like domains"/>
    <property type="match status" value="1"/>
</dbReference>
<dbReference type="EnsemblMetazoa" id="CapteT135381">
    <property type="protein sequence ID" value="CapteP135381"/>
    <property type="gene ID" value="CapteG135381"/>
</dbReference>
<keyword evidence="4 5" id="KW-0472">Membrane</keyword>
<dbReference type="EMBL" id="AMQN01006997">
    <property type="status" value="NOT_ANNOTATED_CDS"/>
    <property type="molecule type" value="Genomic_DNA"/>
</dbReference>
<dbReference type="HOGENOM" id="CLU_028365_1_1_1"/>
<evidence type="ECO:0000256" key="5">
    <source>
        <dbReference type="SAM" id="Phobius"/>
    </source>
</evidence>
<dbReference type="EMBL" id="KB299712">
    <property type="protein sequence ID" value="ELU07637.1"/>
    <property type="molecule type" value="Genomic_DNA"/>
</dbReference>
<name>R7UUP2_CAPTE</name>
<sequence>MNTSDPVYLQQQDLQSRSAVYNYLNTAVALIPCFFSCIFLGSYSDRAGRKIAILLPIVGSILKLIVFVIVMAFKFHVAFIFIGSFIDGCFGGTATLLMGCFSYISDITSMSNRSFRVVVLEVCIGIGVVISQTIIGVIIHYLGYLWPFAILAGLNFLLFIYVVFRVKETVVPSEPVPFLQATYFTKPLYLYIKDPEKTGRRPKLIISLIVITVISGTALSGVTIEMMKLMNSPLCWSSIYIGLFFAMKYLLATSGTVAYTKLFQVRFGDLKLVIIGCVSAAVYQVAFSFAVHDWQVFTGECIRPLTLKTSFICVLFQSRFSDSYHFFLSVCYEHIYQKWSNLMKWVSTFSCLPLQIS</sequence>
<evidence type="ECO:0000256" key="4">
    <source>
        <dbReference type="ARBA" id="ARBA00023136"/>
    </source>
</evidence>
<dbReference type="GO" id="GO:0022857">
    <property type="term" value="F:transmembrane transporter activity"/>
    <property type="evidence" value="ECO:0007669"/>
    <property type="project" value="InterPro"/>
</dbReference>
<dbReference type="PANTHER" id="PTHR23507">
    <property type="entry name" value="ZGC:174356"/>
    <property type="match status" value="1"/>
</dbReference>
<accession>R7UUP2</accession>
<dbReference type="Pfam" id="PF07690">
    <property type="entry name" value="MFS_1"/>
    <property type="match status" value="1"/>
</dbReference>
<evidence type="ECO:0000313" key="6">
    <source>
        <dbReference type="EMBL" id="ELU07637.1"/>
    </source>
</evidence>
<feature type="transmembrane region" description="Helical" evidence="5">
    <location>
        <begin position="145"/>
        <end position="164"/>
    </location>
</feature>
<evidence type="ECO:0000256" key="3">
    <source>
        <dbReference type="ARBA" id="ARBA00022989"/>
    </source>
</evidence>
<evidence type="ECO:0000313" key="8">
    <source>
        <dbReference type="Proteomes" id="UP000014760"/>
    </source>
</evidence>
<feature type="transmembrane region" description="Helical" evidence="5">
    <location>
        <begin position="20"/>
        <end position="41"/>
    </location>
</feature>
<dbReference type="SUPFAM" id="SSF103473">
    <property type="entry name" value="MFS general substrate transporter"/>
    <property type="match status" value="1"/>
</dbReference>
<reference evidence="6 8" key="2">
    <citation type="journal article" date="2013" name="Nature">
        <title>Insights into bilaterian evolution from three spiralian genomes.</title>
        <authorList>
            <person name="Simakov O."/>
            <person name="Marletaz F."/>
            <person name="Cho S.J."/>
            <person name="Edsinger-Gonzales E."/>
            <person name="Havlak P."/>
            <person name="Hellsten U."/>
            <person name="Kuo D.H."/>
            <person name="Larsson T."/>
            <person name="Lv J."/>
            <person name="Arendt D."/>
            <person name="Savage R."/>
            <person name="Osoegawa K."/>
            <person name="de Jong P."/>
            <person name="Grimwood J."/>
            <person name="Chapman J.A."/>
            <person name="Shapiro H."/>
            <person name="Aerts A."/>
            <person name="Otillar R.P."/>
            <person name="Terry A.Y."/>
            <person name="Boore J.L."/>
            <person name="Grigoriev I.V."/>
            <person name="Lindberg D.R."/>
            <person name="Seaver E.C."/>
            <person name="Weisblat D.A."/>
            <person name="Putnam N.H."/>
            <person name="Rokhsar D.S."/>
        </authorList>
    </citation>
    <scope>NUCLEOTIDE SEQUENCE</scope>
    <source>
        <strain evidence="6 8">I ESC-2004</strain>
    </source>
</reference>
<dbReference type="OMA" id="MANDEID"/>
<reference evidence="7" key="3">
    <citation type="submission" date="2015-06" db="UniProtKB">
        <authorList>
            <consortium name="EnsemblMetazoa"/>
        </authorList>
    </citation>
    <scope>IDENTIFICATION</scope>
</reference>